<proteinExistence type="predicted"/>
<reference evidence="1 2" key="1">
    <citation type="journal article" date="2023" name="Nucleic Acids Res.">
        <title>The hologenome of Daphnia magna reveals possible DNA methylation and microbiome-mediated evolution of the host genome.</title>
        <authorList>
            <person name="Chaturvedi A."/>
            <person name="Li X."/>
            <person name="Dhandapani V."/>
            <person name="Marshall H."/>
            <person name="Kissane S."/>
            <person name="Cuenca-Cambronero M."/>
            <person name="Asole G."/>
            <person name="Calvet F."/>
            <person name="Ruiz-Romero M."/>
            <person name="Marangio P."/>
            <person name="Guigo R."/>
            <person name="Rago D."/>
            <person name="Mirbahai L."/>
            <person name="Eastwood N."/>
            <person name="Colbourne J.K."/>
            <person name="Zhou J."/>
            <person name="Mallon E."/>
            <person name="Orsini L."/>
        </authorList>
    </citation>
    <scope>NUCLEOTIDE SEQUENCE [LARGE SCALE GENOMIC DNA]</scope>
    <source>
        <strain evidence="1">LRV0_1</strain>
    </source>
</reference>
<accession>A0ABQ9YVE3</accession>
<evidence type="ECO:0000313" key="1">
    <source>
        <dbReference type="EMBL" id="KAK4004625.1"/>
    </source>
</evidence>
<dbReference type="Proteomes" id="UP001234178">
    <property type="component" value="Unassembled WGS sequence"/>
</dbReference>
<protein>
    <submittedName>
        <fullName evidence="1">Uncharacterized protein</fullName>
    </submittedName>
</protein>
<organism evidence="1 2">
    <name type="scientific">Daphnia magna</name>
    <dbReference type="NCBI Taxonomy" id="35525"/>
    <lineage>
        <taxon>Eukaryota</taxon>
        <taxon>Metazoa</taxon>
        <taxon>Ecdysozoa</taxon>
        <taxon>Arthropoda</taxon>
        <taxon>Crustacea</taxon>
        <taxon>Branchiopoda</taxon>
        <taxon>Diplostraca</taxon>
        <taxon>Cladocera</taxon>
        <taxon>Anomopoda</taxon>
        <taxon>Daphniidae</taxon>
        <taxon>Daphnia</taxon>
    </lineage>
</organism>
<sequence length="152" mass="17601">MKTLGSDVSLRTTGISNDSLNFMFRYRPENKNPEINVHSENKTLRDKHQLGEAAAAVQSAEFNELCPERLFLSALAKELVPSCEHRTMKRQQPIDEDIPTRTQRRTQDVSHEGPHRVYRAEKRYSPYLQHTLDFELTGDLRWPKKCCVMASN</sequence>
<name>A0ABQ9YVE3_9CRUS</name>
<evidence type="ECO:0000313" key="2">
    <source>
        <dbReference type="Proteomes" id="UP001234178"/>
    </source>
</evidence>
<keyword evidence="2" id="KW-1185">Reference proteome</keyword>
<gene>
    <name evidence="1" type="ORF">OUZ56_006354</name>
</gene>
<dbReference type="EMBL" id="JAOYFB010000001">
    <property type="protein sequence ID" value="KAK4004625.1"/>
    <property type="molecule type" value="Genomic_DNA"/>
</dbReference>
<comment type="caution">
    <text evidence="1">The sequence shown here is derived from an EMBL/GenBank/DDBJ whole genome shotgun (WGS) entry which is preliminary data.</text>
</comment>